<dbReference type="InterPro" id="IPR047863">
    <property type="entry name" value="Ribosomal_uS8_CS"/>
</dbReference>
<dbReference type="OrthoDB" id="9802617at2"/>
<evidence type="ECO:0000256" key="9">
    <source>
        <dbReference type="RuleBase" id="RU003660"/>
    </source>
</evidence>
<dbReference type="InterPro" id="IPR035987">
    <property type="entry name" value="Ribosomal_uS8_sf"/>
</dbReference>
<dbReference type="GO" id="GO:0005840">
    <property type="term" value="C:ribosome"/>
    <property type="evidence" value="ECO:0007669"/>
    <property type="project" value="UniProtKB-KW"/>
</dbReference>
<evidence type="ECO:0000256" key="3">
    <source>
        <dbReference type="ARBA" id="ARBA00022884"/>
    </source>
</evidence>
<evidence type="ECO:0000256" key="8">
    <source>
        <dbReference type="HAMAP-Rule" id="MF_01302"/>
    </source>
</evidence>
<keyword evidence="11" id="KW-1185">Reference proteome</keyword>
<dbReference type="NCBIfam" id="NF001109">
    <property type="entry name" value="PRK00136.1"/>
    <property type="match status" value="1"/>
</dbReference>
<dbReference type="PANTHER" id="PTHR11758">
    <property type="entry name" value="40S RIBOSOMAL PROTEIN S15A"/>
    <property type="match status" value="1"/>
</dbReference>
<keyword evidence="4 8" id="KW-0689">Ribosomal protein</keyword>
<dbReference type="Gene3D" id="3.30.1370.30">
    <property type="match status" value="1"/>
</dbReference>
<evidence type="ECO:0000256" key="4">
    <source>
        <dbReference type="ARBA" id="ARBA00022980"/>
    </source>
</evidence>
<evidence type="ECO:0000256" key="7">
    <source>
        <dbReference type="ARBA" id="ARBA00046740"/>
    </source>
</evidence>
<dbReference type="GO" id="GO:0003735">
    <property type="term" value="F:structural constituent of ribosome"/>
    <property type="evidence" value="ECO:0007669"/>
    <property type="project" value="InterPro"/>
</dbReference>
<evidence type="ECO:0000256" key="5">
    <source>
        <dbReference type="ARBA" id="ARBA00023274"/>
    </source>
</evidence>
<protein>
    <recommendedName>
        <fullName evidence="6 8">Small ribosomal subunit protein uS8</fullName>
    </recommendedName>
</protein>
<dbReference type="EMBL" id="JMFG01000005">
    <property type="protein sequence ID" value="KDA54661.1"/>
    <property type="molecule type" value="Genomic_DNA"/>
</dbReference>
<dbReference type="GO" id="GO:0005737">
    <property type="term" value="C:cytoplasm"/>
    <property type="evidence" value="ECO:0007669"/>
    <property type="project" value="UniProtKB-ARBA"/>
</dbReference>
<organism evidence="10 11">
    <name type="scientific">Thermoanaerobaculum aquaticum</name>
    <dbReference type="NCBI Taxonomy" id="1312852"/>
    <lineage>
        <taxon>Bacteria</taxon>
        <taxon>Pseudomonadati</taxon>
        <taxon>Acidobacteriota</taxon>
        <taxon>Thermoanaerobaculia</taxon>
        <taxon>Thermoanaerobaculales</taxon>
        <taxon>Thermoanaerobaculaceae</taxon>
        <taxon>Thermoanaerobaculum</taxon>
    </lineage>
</organism>
<dbReference type="STRING" id="1312852.EG19_09550"/>
<dbReference type="Proteomes" id="UP000027284">
    <property type="component" value="Unassembled WGS sequence"/>
</dbReference>
<gene>
    <name evidence="8" type="primary">rpsH</name>
    <name evidence="10" type="ORF">EG19_09550</name>
</gene>
<comment type="function">
    <text evidence="8">One of the primary rRNA binding proteins, it binds directly to 16S rRNA central domain where it helps coordinate assembly of the platform of the 30S subunit.</text>
</comment>
<evidence type="ECO:0000256" key="2">
    <source>
        <dbReference type="ARBA" id="ARBA00022730"/>
    </source>
</evidence>
<keyword evidence="2 8" id="KW-0699">rRNA-binding</keyword>
<proteinExistence type="inferred from homology"/>
<sequence length="132" mass="14785">MTMTDPIADFLTRIRNAVMAGKDRVDVPASRLKLELTKILKEEGFIRTFKVLEEGPQGTIRLYLRYSPEGEPAIHGIERVSRPGRRVYMGVDELPSVRRGIGIAVVSTSKGLMTDARARELRVGGEVMCKVW</sequence>
<accession>A0A062Y2L3</accession>
<keyword evidence="3 8" id="KW-0694">RNA-binding</keyword>
<comment type="caution">
    <text evidence="10">The sequence shown here is derived from an EMBL/GenBank/DDBJ whole genome shotgun (WGS) entry which is preliminary data.</text>
</comment>
<dbReference type="GO" id="GO:0019843">
    <property type="term" value="F:rRNA binding"/>
    <property type="evidence" value="ECO:0007669"/>
    <property type="project" value="UniProtKB-UniRule"/>
</dbReference>
<dbReference type="PROSITE" id="PS00053">
    <property type="entry name" value="RIBOSOMAL_S8"/>
    <property type="match status" value="1"/>
</dbReference>
<dbReference type="FunFam" id="3.30.1490.10:FF:000001">
    <property type="entry name" value="30S ribosomal protein S8"/>
    <property type="match status" value="1"/>
</dbReference>
<dbReference type="HAMAP" id="MF_01302_B">
    <property type="entry name" value="Ribosomal_uS8_B"/>
    <property type="match status" value="1"/>
</dbReference>
<dbReference type="SUPFAM" id="SSF56047">
    <property type="entry name" value="Ribosomal protein S8"/>
    <property type="match status" value="1"/>
</dbReference>
<evidence type="ECO:0000313" key="10">
    <source>
        <dbReference type="EMBL" id="KDA54661.1"/>
    </source>
</evidence>
<comment type="similarity">
    <text evidence="1 8 9">Belongs to the universal ribosomal protein uS8 family.</text>
</comment>
<evidence type="ECO:0000313" key="11">
    <source>
        <dbReference type="Proteomes" id="UP000027284"/>
    </source>
</evidence>
<keyword evidence="5 8" id="KW-0687">Ribonucleoprotein</keyword>
<dbReference type="RefSeq" id="WP_038046798.1">
    <property type="nucleotide sequence ID" value="NZ_JMFG01000005.1"/>
</dbReference>
<reference evidence="10 11" key="1">
    <citation type="submission" date="2014-04" db="EMBL/GenBank/DDBJ databases">
        <title>The Genome Sequence of Thermoanaerobaculum aquaticum MP-01, The First Cultivated Group 23 Acidobacterium.</title>
        <authorList>
            <person name="Stamps B.W."/>
            <person name="Losey N.A."/>
            <person name="Lawson P.A."/>
            <person name="Stevenson B.S."/>
        </authorList>
    </citation>
    <scope>NUCLEOTIDE SEQUENCE [LARGE SCALE GENOMIC DNA]</scope>
    <source>
        <strain evidence="10 11">MP-01</strain>
    </source>
</reference>
<evidence type="ECO:0000256" key="1">
    <source>
        <dbReference type="ARBA" id="ARBA00006471"/>
    </source>
</evidence>
<dbReference type="Pfam" id="PF00410">
    <property type="entry name" value="Ribosomal_S8"/>
    <property type="match status" value="1"/>
</dbReference>
<dbReference type="GO" id="GO:0006412">
    <property type="term" value="P:translation"/>
    <property type="evidence" value="ECO:0007669"/>
    <property type="project" value="UniProtKB-UniRule"/>
</dbReference>
<dbReference type="GO" id="GO:1990904">
    <property type="term" value="C:ribonucleoprotein complex"/>
    <property type="evidence" value="ECO:0007669"/>
    <property type="project" value="UniProtKB-KW"/>
</dbReference>
<name>A0A062Y2L3_9BACT</name>
<dbReference type="Gene3D" id="3.30.1490.10">
    <property type="match status" value="1"/>
</dbReference>
<dbReference type="AlphaFoldDB" id="A0A062Y2L3"/>
<comment type="subunit">
    <text evidence="7 8">Part of the 30S ribosomal subunit. Contacts proteins S5 and S12.</text>
</comment>
<evidence type="ECO:0000256" key="6">
    <source>
        <dbReference type="ARBA" id="ARBA00035258"/>
    </source>
</evidence>
<dbReference type="InterPro" id="IPR000630">
    <property type="entry name" value="Ribosomal_uS8"/>
</dbReference>
<dbReference type="FunFam" id="3.30.1370.30:FF:000002">
    <property type="entry name" value="30S ribosomal protein S8"/>
    <property type="match status" value="1"/>
</dbReference>